<comment type="similarity">
    <text evidence="1">Belongs to the ATP-dependent AMP-binding enzyme family.</text>
</comment>
<evidence type="ECO:0000259" key="4">
    <source>
        <dbReference type="Pfam" id="PF00501"/>
    </source>
</evidence>
<evidence type="ECO:0000259" key="5">
    <source>
        <dbReference type="Pfam" id="PF13193"/>
    </source>
</evidence>
<dbReference type="InterPro" id="IPR025110">
    <property type="entry name" value="AMP-bd_C"/>
</dbReference>
<dbReference type="GO" id="GO:0031956">
    <property type="term" value="F:medium-chain fatty acid-CoA ligase activity"/>
    <property type="evidence" value="ECO:0007669"/>
    <property type="project" value="TreeGrafter"/>
</dbReference>
<dbReference type="PANTHER" id="PTHR43201">
    <property type="entry name" value="ACYL-COA SYNTHETASE"/>
    <property type="match status" value="1"/>
</dbReference>
<dbReference type="EMBL" id="MEIA01000442">
    <property type="protein sequence ID" value="OJF10989.1"/>
    <property type="molecule type" value="Genomic_DNA"/>
</dbReference>
<organism evidence="6 7">
    <name type="scientific">Couchioplanes caeruleus subsp. caeruleus</name>
    <dbReference type="NCBI Taxonomy" id="56427"/>
    <lineage>
        <taxon>Bacteria</taxon>
        <taxon>Bacillati</taxon>
        <taxon>Actinomycetota</taxon>
        <taxon>Actinomycetes</taxon>
        <taxon>Micromonosporales</taxon>
        <taxon>Micromonosporaceae</taxon>
        <taxon>Couchioplanes</taxon>
    </lineage>
</organism>
<dbReference type="InterPro" id="IPR042099">
    <property type="entry name" value="ANL_N_sf"/>
</dbReference>
<gene>
    <name evidence="6" type="ORF">BG844_29040</name>
</gene>
<accession>A0A1K0FDS7</accession>
<dbReference type="Pfam" id="PF13193">
    <property type="entry name" value="AMP-binding_C"/>
    <property type="match status" value="1"/>
</dbReference>
<sequence>MDAVLGTTFDVRPRSDLAMDYRRRGWWRTGSALTDLQRWREQAPDSLAVMAYRADATTARRLTYAELARYVERFAGALLEMGVRPGQTVAVQMPSWWQFNALVLACARVGAVVAPIMMTIRQRELERVLAATEAVVCVTVDQWEGFGHAKALAEIATRLPALRYRVVLGGEHEPGEIDFGAVFEDAAWEERHPTALRDAVEDPDRVFLVLFTSGTTGEPKAVLHSHNTLYAGTSQLVRIEGLSDRDATMTPHSTSHLAGIVMCVFAPLLVGARSVVCDRWDADRVLDLLADSRTSTLFAAPPFLFEMIAAQRRRPREIPALHRVFSGAMKVPRQLVREMAEAFGVQLRAVWGMTETSAGTWTRRDDPPNWAEHSEGRPVEGTEIELRSDRAVTAEHPGRLHVRGPAVCLAMVGRDSGEVKIIADHDNGWYDTGDLAAPDGRGGIRLMGRTVDRIGGAFMIPVIDVESELLDHPGVDEVALVGYRQPDGTELPCAVVVSRSTSPTLDEVREYLRGKGMTDWYWPTRLEVVPELPRNALGKIRKDLVREWLLDSTST</sequence>
<feature type="domain" description="AMP-dependent synthetase/ligase" evidence="4">
    <location>
        <begin position="37"/>
        <end position="407"/>
    </location>
</feature>
<evidence type="ECO:0000256" key="3">
    <source>
        <dbReference type="SAM" id="MobiDB-lite"/>
    </source>
</evidence>
<dbReference type="Proteomes" id="UP000182486">
    <property type="component" value="Unassembled WGS sequence"/>
</dbReference>
<evidence type="ECO:0000313" key="7">
    <source>
        <dbReference type="Proteomes" id="UP000182486"/>
    </source>
</evidence>
<dbReference type="SUPFAM" id="SSF56801">
    <property type="entry name" value="Acetyl-CoA synthetase-like"/>
    <property type="match status" value="1"/>
</dbReference>
<dbReference type="PANTHER" id="PTHR43201:SF5">
    <property type="entry name" value="MEDIUM-CHAIN ACYL-COA LIGASE ACSF2, MITOCHONDRIAL"/>
    <property type="match status" value="1"/>
</dbReference>
<dbReference type="AlphaFoldDB" id="A0A1K0FDS7"/>
<keyword evidence="2" id="KW-0436">Ligase</keyword>
<name>A0A1K0FDS7_9ACTN</name>
<feature type="domain" description="AMP-binding enzyme C-terminal" evidence="5">
    <location>
        <begin position="465"/>
        <end position="539"/>
    </location>
</feature>
<dbReference type="InterPro" id="IPR000873">
    <property type="entry name" value="AMP-dep_synth/lig_dom"/>
</dbReference>
<dbReference type="GO" id="GO:0006631">
    <property type="term" value="P:fatty acid metabolic process"/>
    <property type="evidence" value="ECO:0007669"/>
    <property type="project" value="TreeGrafter"/>
</dbReference>
<evidence type="ECO:0008006" key="8">
    <source>
        <dbReference type="Google" id="ProtNLM"/>
    </source>
</evidence>
<feature type="compositionally biased region" description="Basic and acidic residues" evidence="3">
    <location>
        <begin position="362"/>
        <end position="380"/>
    </location>
</feature>
<feature type="region of interest" description="Disordered" evidence="3">
    <location>
        <begin position="358"/>
        <end position="380"/>
    </location>
</feature>
<dbReference type="RefSeq" id="WP_071808504.1">
    <property type="nucleotide sequence ID" value="NZ_MEIA01000442.1"/>
</dbReference>
<evidence type="ECO:0000256" key="1">
    <source>
        <dbReference type="ARBA" id="ARBA00006432"/>
    </source>
</evidence>
<dbReference type="InterPro" id="IPR020845">
    <property type="entry name" value="AMP-binding_CS"/>
</dbReference>
<dbReference type="Gene3D" id="3.30.300.30">
    <property type="match status" value="1"/>
</dbReference>
<reference evidence="6 7" key="1">
    <citation type="submission" date="2016-09" db="EMBL/GenBank/DDBJ databases">
        <title>Couchioplanes caeruleus draft genome sequence.</title>
        <authorList>
            <person name="Sheehan J."/>
            <person name="Caffrey P."/>
        </authorList>
    </citation>
    <scope>NUCLEOTIDE SEQUENCE [LARGE SCALE GENOMIC DNA]</scope>
    <source>
        <strain evidence="6 7">DSM 43634</strain>
    </source>
</reference>
<dbReference type="Pfam" id="PF00501">
    <property type="entry name" value="AMP-binding"/>
    <property type="match status" value="1"/>
</dbReference>
<evidence type="ECO:0000256" key="2">
    <source>
        <dbReference type="ARBA" id="ARBA00022598"/>
    </source>
</evidence>
<dbReference type="InterPro" id="IPR045851">
    <property type="entry name" value="AMP-bd_C_sf"/>
</dbReference>
<keyword evidence="7" id="KW-1185">Reference proteome</keyword>
<evidence type="ECO:0000313" key="6">
    <source>
        <dbReference type="EMBL" id="OJF10989.1"/>
    </source>
</evidence>
<comment type="caution">
    <text evidence="6">The sequence shown here is derived from an EMBL/GenBank/DDBJ whole genome shotgun (WGS) entry which is preliminary data.</text>
</comment>
<protein>
    <recommendedName>
        <fullName evidence="8">Cyclohexanecarboxylate-CoA ligase</fullName>
    </recommendedName>
</protein>
<proteinExistence type="inferred from homology"/>
<dbReference type="PROSITE" id="PS00455">
    <property type="entry name" value="AMP_BINDING"/>
    <property type="match status" value="1"/>
</dbReference>
<dbReference type="Gene3D" id="3.40.50.12780">
    <property type="entry name" value="N-terminal domain of ligase-like"/>
    <property type="match status" value="1"/>
</dbReference>